<evidence type="ECO:0000313" key="2">
    <source>
        <dbReference type="EMBL" id="KAG0458586.1"/>
    </source>
</evidence>
<reference evidence="2 3" key="1">
    <citation type="journal article" date="2020" name="Nat. Food">
        <title>A phased Vanilla planifolia genome enables genetic improvement of flavour and production.</title>
        <authorList>
            <person name="Hasing T."/>
            <person name="Tang H."/>
            <person name="Brym M."/>
            <person name="Khazi F."/>
            <person name="Huang T."/>
            <person name="Chambers A.H."/>
        </authorList>
    </citation>
    <scope>NUCLEOTIDE SEQUENCE [LARGE SCALE GENOMIC DNA]</scope>
    <source>
        <tissue evidence="2">Leaf</tissue>
    </source>
</reference>
<feature type="region of interest" description="Disordered" evidence="1">
    <location>
        <begin position="41"/>
        <end position="78"/>
    </location>
</feature>
<dbReference type="AlphaFoldDB" id="A0A835PQW0"/>
<keyword evidence="3" id="KW-1185">Reference proteome</keyword>
<evidence type="ECO:0000313" key="3">
    <source>
        <dbReference type="Proteomes" id="UP000636800"/>
    </source>
</evidence>
<sequence length="78" mass="8921">MTIAMLCMCMGMDIIMIMITRKLDINKIMAMMRSTTKTLTSTSPTRMAIRAHDKRRSKTSTYAVPTFMHSETRSKALE</sequence>
<organism evidence="2 3">
    <name type="scientific">Vanilla planifolia</name>
    <name type="common">Vanilla</name>
    <dbReference type="NCBI Taxonomy" id="51239"/>
    <lineage>
        <taxon>Eukaryota</taxon>
        <taxon>Viridiplantae</taxon>
        <taxon>Streptophyta</taxon>
        <taxon>Embryophyta</taxon>
        <taxon>Tracheophyta</taxon>
        <taxon>Spermatophyta</taxon>
        <taxon>Magnoliopsida</taxon>
        <taxon>Liliopsida</taxon>
        <taxon>Asparagales</taxon>
        <taxon>Orchidaceae</taxon>
        <taxon>Vanilloideae</taxon>
        <taxon>Vanilleae</taxon>
        <taxon>Vanilla</taxon>
    </lineage>
</organism>
<dbReference type="EMBL" id="JADCNL010000012">
    <property type="protein sequence ID" value="KAG0458586.1"/>
    <property type="molecule type" value="Genomic_DNA"/>
</dbReference>
<name>A0A835PQW0_VANPL</name>
<gene>
    <name evidence="2" type="ORF">HPP92_023743</name>
</gene>
<protein>
    <submittedName>
        <fullName evidence="2">Uncharacterized protein</fullName>
    </submittedName>
</protein>
<dbReference type="Proteomes" id="UP000636800">
    <property type="component" value="Chromosome 12"/>
</dbReference>
<comment type="caution">
    <text evidence="2">The sequence shown here is derived from an EMBL/GenBank/DDBJ whole genome shotgun (WGS) entry which is preliminary data.</text>
</comment>
<accession>A0A835PQW0</accession>
<dbReference type="OrthoDB" id="15596at2759"/>
<evidence type="ECO:0000256" key="1">
    <source>
        <dbReference type="SAM" id="MobiDB-lite"/>
    </source>
</evidence>
<proteinExistence type="predicted"/>